<evidence type="ECO:0000313" key="2">
    <source>
        <dbReference type="EMBL" id="CAG8960246.1"/>
    </source>
</evidence>
<dbReference type="OrthoDB" id="3525213at2759"/>
<dbReference type="AlphaFoldDB" id="A0A9N9PUG9"/>
<feature type="compositionally biased region" description="Polar residues" evidence="1">
    <location>
        <begin position="30"/>
        <end position="41"/>
    </location>
</feature>
<proteinExistence type="predicted"/>
<sequence>MGTPPIQIPQGTSPPPPQPQQHAKFPPITPLQSRATPNITSTKRRRASTLSKLPGTKIMCCDNNSTLTLHQHSLPPSSLPDKEDIESFRQFAVGKNPDRVESVLQPIPWSSYELIFVVCTFASRCSRSWIRTDMYAVSDVFGPELIQIPSGNGVQWPPVLGATQGNAMEGECLVRVSGGLEFRCRRHLDYIYTLYQVVYKEAVQPPNLFPFPIDREAIKASASIRSEVIEALEPLFQPVNLNSPQNQNQNQRPRPSPNPNPQIPSPNPFPSSPIPTPTTTPRKHQRNTNLESTTPQRTASPLGVFQIGEDGKRYKKCSKHKRFLPEESFDINLKTGMLYGHCRSCMGRKGGWQVG</sequence>
<comment type="caution">
    <text evidence="2">The sequence shown here is derived from an EMBL/GenBank/DDBJ whole genome shotgun (WGS) entry which is preliminary data.</text>
</comment>
<reference evidence="2" key="1">
    <citation type="submission" date="2021-07" db="EMBL/GenBank/DDBJ databases">
        <authorList>
            <person name="Durling M."/>
        </authorList>
    </citation>
    <scope>NUCLEOTIDE SEQUENCE</scope>
</reference>
<accession>A0A9N9PUG9</accession>
<feature type="region of interest" description="Disordered" evidence="1">
    <location>
        <begin position="1"/>
        <end position="49"/>
    </location>
</feature>
<feature type="region of interest" description="Disordered" evidence="1">
    <location>
        <begin position="239"/>
        <end position="305"/>
    </location>
</feature>
<feature type="compositionally biased region" description="Low complexity" evidence="1">
    <location>
        <begin position="1"/>
        <end position="11"/>
    </location>
</feature>
<organism evidence="2 3">
    <name type="scientific">Hymenoscyphus fraxineus</name>
    <dbReference type="NCBI Taxonomy" id="746836"/>
    <lineage>
        <taxon>Eukaryota</taxon>
        <taxon>Fungi</taxon>
        <taxon>Dikarya</taxon>
        <taxon>Ascomycota</taxon>
        <taxon>Pezizomycotina</taxon>
        <taxon>Leotiomycetes</taxon>
        <taxon>Helotiales</taxon>
        <taxon>Helotiaceae</taxon>
        <taxon>Hymenoscyphus</taxon>
    </lineage>
</organism>
<feature type="compositionally biased region" description="Polar residues" evidence="1">
    <location>
        <begin position="287"/>
        <end position="299"/>
    </location>
</feature>
<feature type="compositionally biased region" description="Pro residues" evidence="1">
    <location>
        <begin position="254"/>
        <end position="278"/>
    </location>
</feature>
<feature type="compositionally biased region" description="Low complexity" evidence="1">
    <location>
        <begin position="242"/>
        <end position="253"/>
    </location>
</feature>
<evidence type="ECO:0000256" key="1">
    <source>
        <dbReference type="SAM" id="MobiDB-lite"/>
    </source>
</evidence>
<protein>
    <submittedName>
        <fullName evidence="2">Uncharacterized protein</fullName>
    </submittedName>
</protein>
<name>A0A9N9PUG9_9HELO</name>
<gene>
    <name evidence="2" type="ORF">HYFRA_00012766</name>
</gene>
<evidence type="ECO:0000313" key="3">
    <source>
        <dbReference type="Proteomes" id="UP000696280"/>
    </source>
</evidence>
<keyword evidence="3" id="KW-1185">Reference proteome</keyword>
<dbReference type="Proteomes" id="UP000696280">
    <property type="component" value="Unassembled WGS sequence"/>
</dbReference>
<dbReference type="EMBL" id="CAJVRL010000097">
    <property type="protein sequence ID" value="CAG8960246.1"/>
    <property type="molecule type" value="Genomic_DNA"/>
</dbReference>